<gene>
    <name evidence="2" type="ordered locus">Os07g0504900</name>
    <name evidence="3" type="ORF">OsJ_24372</name>
    <name evidence="2" type="ORF">OSNPB_070504900</name>
</gene>
<dbReference type="EMBL" id="AP014963">
    <property type="protein sequence ID" value="BAT01668.1"/>
    <property type="molecule type" value="Genomic_DNA"/>
</dbReference>
<evidence type="ECO:0000313" key="3">
    <source>
        <dbReference type="EMBL" id="EAZ39935.1"/>
    </source>
</evidence>
<dbReference type="InterPro" id="IPR021470">
    <property type="entry name" value="DUF3123"/>
</dbReference>
<organism evidence="3">
    <name type="scientific">Oryza sativa subsp. japonica</name>
    <name type="common">Rice</name>
    <dbReference type="NCBI Taxonomy" id="39947"/>
    <lineage>
        <taxon>Eukaryota</taxon>
        <taxon>Viridiplantae</taxon>
        <taxon>Streptophyta</taxon>
        <taxon>Embryophyta</taxon>
        <taxon>Tracheophyta</taxon>
        <taxon>Spermatophyta</taxon>
        <taxon>Magnoliopsida</taxon>
        <taxon>Liliopsida</taxon>
        <taxon>Poales</taxon>
        <taxon>Poaceae</taxon>
        <taxon>BOP clade</taxon>
        <taxon>Oryzoideae</taxon>
        <taxon>Oryzeae</taxon>
        <taxon>Oryzinae</taxon>
        <taxon>Oryza</taxon>
        <taxon>Oryza sativa</taxon>
    </lineage>
</organism>
<feature type="region of interest" description="Disordered" evidence="1">
    <location>
        <begin position="160"/>
        <end position="196"/>
    </location>
</feature>
<dbReference type="OrthoDB" id="696386at2759"/>
<name>A0A0P0X6A7_ORYSJ</name>
<evidence type="ECO:0000313" key="2">
    <source>
        <dbReference type="EMBL" id="BAT01668.1"/>
    </source>
</evidence>
<accession>Q6Z464</accession>
<dbReference type="EMBL" id="CM000144">
    <property type="protein sequence ID" value="EAZ39935.1"/>
    <property type="molecule type" value="Genomic_DNA"/>
</dbReference>
<reference evidence="2" key="4">
    <citation type="journal article" date="2013" name="Plant Cell Physiol.">
        <title>Rice Annotation Project Database (RAP-DB): an integrative and interactive database for rice genomics.</title>
        <authorList>
            <person name="Sakai H."/>
            <person name="Lee S.S."/>
            <person name="Tanaka T."/>
            <person name="Numa H."/>
            <person name="Kim J."/>
            <person name="Kawahara Y."/>
            <person name="Wakimoto H."/>
            <person name="Yang C.C."/>
            <person name="Iwamoto M."/>
            <person name="Abe T."/>
            <person name="Yamada Y."/>
            <person name="Muto A."/>
            <person name="Inokuchi H."/>
            <person name="Ikemura T."/>
            <person name="Matsumoto T."/>
            <person name="Sasaki T."/>
            <person name="Itoh T."/>
        </authorList>
    </citation>
    <scope>NUCLEOTIDE SEQUENCE</scope>
</reference>
<dbReference type="Pfam" id="PF11321">
    <property type="entry name" value="DUF3123"/>
    <property type="match status" value="1"/>
</dbReference>
<reference evidence="2" key="6">
    <citation type="submission" date="2015-10" db="EMBL/GenBank/DDBJ databases">
        <authorList>
            <person name="Sakai H."/>
            <person name="Kawahara Y."/>
            <person name="Matsumoto T."/>
            <person name="Buell C.R."/>
            <person name="Itoh T."/>
        </authorList>
    </citation>
    <scope>NUCLEOTIDE SEQUENCE</scope>
</reference>
<protein>
    <submittedName>
        <fullName evidence="2">Os07g0504900 protein</fullName>
    </submittedName>
</protein>
<keyword evidence="4" id="KW-1185">Reference proteome</keyword>
<evidence type="ECO:0000313" key="4">
    <source>
        <dbReference type="Proteomes" id="UP000059680"/>
    </source>
</evidence>
<dbReference type="PaxDb" id="39947-Q6Z464"/>
<dbReference type="FunCoup" id="A0A0P0X6A7">
    <property type="interactions" value="423"/>
</dbReference>
<feature type="region of interest" description="Disordered" evidence="1">
    <location>
        <begin position="1"/>
        <end position="92"/>
    </location>
</feature>
<sequence>MPSMMVRSAGIKRLRREMESRRRRSPELAPTGRVAKRSSTPPPLHPSPDDERSADVLAMPAPPPVPGRPATSAAAAATANEPTPTIEKGTQVSVRTRVGKISVTGHQTRHLVLRLDAVVVSADEDGFLDVVYKVGFPHDDPFRPVRVARGQVQVILQPAAAAPSVDSSTATDAAVRRAPGHDHARSRRTSVLPGRPTVAGKSLRLLTAEERKRASWSN</sequence>
<accession>A0A0P0X6A7</accession>
<reference evidence="4" key="1">
    <citation type="journal article" date="2005" name="Nature">
        <title>The map-based sequence of the rice genome.</title>
        <authorList>
            <consortium name="International rice genome sequencing project (IRGSP)"/>
            <person name="Matsumoto T."/>
            <person name="Wu J."/>
            <person name="Kanamori H."/>
            <person name="Katayose Y."/>
            <person name="Fujisawa M."/>
            <person name="Namiki N."/>
            <person name="Mizuno H."/>
            <person name="Yamamoto K."/>
            <person name="Antonio B.A."/>
            <person name="Baba T."/>
            <person name="Sakata K."/>
            <person name="Nagamura Y."/>
            <person name="Aoki H."/>
            <person name="Arikawa K."/>
            <person name="Arita K."/>
            <person name="Bito T."/>
            <person name="Chiden Y."/>
            <person name="Fujitsuka N."/>
            <person name="Fukunaka R."/>
            <person name="Hamada M."/>
            <person name="Harada C."/>
            <person name="Hayashi A."/>
            <person name="Hijishita S."/>
            <person name="Honda M."/>
            <person name="Hosokawa S."/>
            <person name="Ichikawa Y."/>
            <person name="Idonuma A."/>
            <person name="Iijima M."/>
            <person name="Ikeda M."/>
            <person name="Ikeno M."/>
            <person name="Ito K."/>
            <person name="Ito S."/>
            <person name="Ito T."/>
            <person name="Ito Y."/>
            <person name="Ito Y."/>
            <person name="Iwabuchi A."/>
            <person name="Kamiya K."/>
            <person name="Karasawa W."/>
            <person name="Kurita K."/>
            <person name="Katagiri S."/>
            <person name="Kikuta A."/>
            <person name="Kobayashi H."/>
            <person name="Kobayashi N."/>
            <person name="Machita K."/>
            <person name="Maehara T."/>
            <person name="Masukawa M."/>
            <person name="Mizubayashi T."/>
            <person name="Mukai Y."/>
            <person name="Nagasaki H."/>
            <person name="Nagata Y."/>
            <person name="Naito S."/>
            <person name="Nakashima M."/>
            <person name="Nakama Y."/>
            <person name="Nakamichi Y."/>
            <person name="Nakamura M."/>
            <person name="Meguro A."/>
            <person name="Negishi M."/>
            <person name="Ohta I."/>
            <person name="Ohta T."/>
            <person name="Okamoto M."/>
            <person name="Ono N."/>
            <person name="Saji S."/>
            <person name="Sakaguchi M."/>
            <person name="Sakai K."/>
            <person name="Shibata M."/>
            <person name="Shimokawa T."/>
            <person name="Song J."/>
            <person name="Takazaki Y."/>
            <person name="Terasawa K."/>
            <person name="Tsugane M."/>
            <person name="Tsuji K."/>
            <person name="Ueda S."/>
            <person name="Waki K."/>
            <person name="Yamagata H."/>
            <person name="Yamamoto M."/>
            <person name="Yamamoto S."/>
            <person name="Yamane H."/>
            <person name="Yoshiki S."/>
            <person name="Yoshihara R."/>
            <person name="Yukawa K."/>
            <person name="Zhong H."/>
            <person name="Yano M."/>
            <person name="Yuan Q."/>
            <person name="Ouyang S."/>
            <person name="Liu J."/>
            <person name="Jones K.M."/>
            <person name="Gansberger K."/>
            <person name="Moffat K."/>
            <person name="Hill J."/>
            <person name="Bera J."/>
            <person name="Fadrosh D."/>
            <person name="Jin S."/>
            <person name="Johri S."/>
            <person name="Kim M."/>
            <person name="Overton L."/>
            <person name="Reardon M."/>
            <person name="Tsitrin T."/>
            <person name="Vuong H."/>
            <person name="Weaver B."/>
            <person name="Ciecko A."/>
            <person name="Tallon L."/>
            <person name="Jackson J."/>
            <person name="Pai G."/>
            <person name="Aken S.V."/>
            <person name="Utterback T."/>
            <person name="Reidmuller S."/>
            <person name="Feldblyum T."/>
            <person name="Hsiao J."/>
            <person name="Zismann V."/>
            <person name="Iobst S."/>
            <person name="de Vazeille A.R."/>
            <person name="Buell C.R."/>
            <person name="Ying K."/>
            <person name="Li Y."/>
            <person name="Lu T."/>
            <person name="Huang Y."/>
            <person name="Zhao Q."/>
            <person name="Feng Q."/>
            <person name="Zhang L."/>
            <person name="Zhu J."/>
            <person name="Weng Q."/>
            <person name="Mu J."/>
            <person name="Lu Y."/>
            <person name="Fan D."/>
            <person name="Liu Y."/>
            <person name="Guan J."/>
            <person name="Zhang Y."/>
            <person name="Yu S."/>
            <person name="Liu X."/>
            <person name="Zhang Y."/>
            <person name="Hong G."/>
            <person name="Han B."/>
            <person name="Choisne N."/>
            <person name="Demange N."/>
            <person name="Orjeda G."/>
            <person name="Samain S."/>
            <person name="Cattolico L."/>
            <person name="Pelletier E."/>
            <person name="Couloux A."/>
            <person name="Segurens B."/>
            <person name="Wincker P."/>
            <person name="D'Hont A."/>
            <person name="Scarpelli C."/>
            <person name="Weissenbach J."/>
            <person name="Salanoubat M."/>
            <person name="Quetier F."/>
            <person name="Yu Y."/>
            <person name="Kim H.R."/>
            <person name="Rambo T."/>
            <person name="Currie J."/>
            <person name="Collura K."/>
            <person name="Luo M."/>
            <person name="Yang T."/>
            <person name="Ammiraju J.S.S."/>
            <person name="Engler F."/>
            <person name="Soderlund C."/>
            <person name="Wing R.A."/>
            <person name="Palmer L.E."/>
            <person name="de la Bastide M."/>
            <person name="Spiegel L."/>
            <person name="Nascimento L."/>
            <person name="Zutavern T."/>
            <person name="O'Shaughnessy A."/>
            <person name="Dike S."/>
            <person name="Dedhia N."/>
            <person name="Preston R."/>
            <person name="Balija V."/>
            <person name="McCombie W.R."/>
            <person name="Chow T."/>
            <person name="Chen H."/>
            <person name="Chung M."/>
            <person name="Chen C."/>
            <person name="Shaw J."/>
            <person name="Wu H."/>
            <person name="Hsiao K."/>
            <person name="Chao Y."/>
            <person name="Chu M."/>
            <person name="Cheng C."/>
            <person name="Hour A."/>
            <person name="Lee P."/>
            <person name="Lin S."/>
            <person name="Lin Y."/>
            <person name="Liou J."/>
            <person name="Liu S."/>
            <person name="Hsing Y."/>
            <person name="Raghuvanshi S."/>
            <person name="Mohanty A."/>
            <person name="Bharti A.K."/>
            <person name="Gaur A."/>
            <person name="Gupta V."/>
            <person name="Kumar D."/>
            <person name="Ravi V."/>
            <person name="Vij S."/>
            <person name="Kapur A."/>
            <person name="Khurana P."/>
            <person name="Khurana P."/>
            <person name="Khurana J.P."/>
            <person name="Tyagi A.K."/>
            <person name="Gaikwad K."/>
            <person name="Singh A."/>
            <person name="Dalal V."/>
            <person name="Srivastava S."/>
            <person name="Dixit A."/>
            <person name="Pal A.K."/>
            <person name="Ghazi I.A."/>
            <person name="Yadav M."/>
            <person name="Pandit A."/>
            <person name="Bhargava A."/>
            <person name="Sureshbabu K."/>
            <person name="Batra K."/>
            <person name="Sharma T.R."/>
            <person name="Mohapatra T."/>
            <person name="Singh N.K."/>
            <person name="Messing J."/>
            <person name="Nelson A.B."/>
            <person name="Fuks G."/>
            <person name="Kavchok S."/>
            <person name="Keizer G."/>
            <person name="Linton E."/>
            <person name="Llaca V."/>
            <person name="Song R."/>
            <person name="Tanyolac B."/>
            <person name="Young S."/>
            <person name="Ho-Il K."/>
            <person name="Hahn J.H."/>
            <person name="Sangsakoo G."/>
            <person name="Vanavichit A."/>
            <person name="de Mattos Luiz.A.T."/>
            <person name="Zimmer P.D."/>
            <person name="Malone G."/>
            <person name="Dellagostin O."/>
            <person name="de Oliveira A.C."/>
            <person name="Bevan M."/>
            <person name="Bancroft I."/>
            <person name="Minx P."/>
            <person name="Cordum H."/>
            <person name="Wilson R."/>
            <person name="Cheng Z."/>
            <person name="Jin W."/>
            <person name="Jiang J."/>
            <person name="Leong S.A."/>
            <person name="Iwama H."/>
            <person name="Gojobori T."/>
            <person name="Itoh T."/>
            <person name="Niimura Y."/>
            <person name="Fujii Y."/>
            <person name="Habara T."/>
            <person name="Sakai H."/>
            <person name="Sato Y."/>
            <person name="Wilson G."/>
            <person name="Kumar K."/>
            <person name="McCouch S."/>
            <person name="Juretic N."/>
            <person name="Hoen D."/>
            <person name="Wright S."/>
            <person name="Bruskiewich R."/>
            <person name="Bureau T."/>
            <person name="Miyao A."/>
            <person name="Hirochika H."/>
            <person name="Nishikawa T."/>
            <person name="Kadowaki K."/>
            <person name="Sugiura M."/>
            <person name="Burr B."/>
            <person name="Sasaki T."/>
        </authorList>
    </citation>
    <scope>NUCLEOTIDE SEQUENCE [LARGE SCALE GENOMIC DNA]</scope>
    <source>
        <strain evidence="4">cv. Nipponbare</strain>
    </source>
</reference>
<proteinExistence type="predicted"/>
<reference evidence="2 4" key="5">
    <citation type="journal article" date="2013" name="Rice">
        <title>Improvement of the Oryza sativa Nipponbare reference genome using next generation sequence and optical map data.</title>
        <authorList>
            <person name="Kawahara Y."/>
            <person name="de la Bastide M."/>
            <person name="Hamilton J.P."/>
            <person name="Kanamori H."/>
            <person name="McCombie W.R."/>
            <person name="Ouyang S."/>
            <person name="Schwartz D.C."/>
            <person name="Tanaka T."/>
            <person name="Wu J."/>
            <person name="Zhou S."/>
            <person name="Childs K.L."/>
            <person name="Davidson R.M."/>
            <person name="Lin H."/>
            <person name="Quesada-Ocampo L."/>
            <person name="Vaillancourt B."/>
            <person name="Sakai H."/>
            <person name="Lee S.S."/>
            <person name="Kim J."/>
            <person name="Numa H."/>
            <person name="Itoh T."/>
            <person name="Buell C.R."/>
            <person name="Matsumoto T."/>
        </authorList>
    </citation>
    <scope>NUCLEOTIDE SEQUENCE [LARGE SCALE GENOMIC DNA]</scope>
    <source>
        <strain evidence="4">cv. Nipponbare</strain>
    </source>
</reference>
<reference evidence="3" key="2">
    <citation type="journal article" date="2005" name="PLoS Biol.">
        <title>The genomes of Oryza sativa: a history of duplications.</title>
        <authorList>
            <person name="Yu J."/>
            <person name="Wang J."/>
            <person name="Lin W."/>
            <person name="Li S."/>
            <person name="Li H."/>
            <person name="Zhou J."/>
            <person name="Ni P."/>
            <person name="Dong W."/>
            <person name="Hu S."/>
            <person name="Zeng C."/>
            <person name="Zhang J."/>
            <person name="Zhang Y."/>
            <person name="Li R."/>
            <person name="Xu Z."/>
            <person name="Li S."/>
            <person name="Li X."/>
            <person name="Zheng H."/>
            <person name="Cong L."/>
            <person name="Lin L."/>
            <person name="Yin J."/>
            <person name="Geng J."/>
            <person name="Li G."/>
            <person name="Shi J."/>
            <person name="Liu J."/>
            <person name="Lv H."/>
            <person name="Li J."/>
            <person name="Wang J."/>
            <person name="Deng Y."/>
            <person name="Ran L."/>
            <person name="Shi X."/>
            <person name="Wang X."/>
            <person name="Wu Q."/>
            <person name="Li C."/>
            <person name="Ren X."/>
            <person name="Wang J."/>
            <person name="Wang X."/>
            <person name="Li D."/>
            <person name="Liu D."/>
            <person name="Zhang X."/>
            <person name="Ji Z."/>
            <person name="Zhao W."/>
            <person name="Sun Y."/>
            <person name="Zhang Z."/>
            <person name="Bao J."/>
            <person name="Han Y."/>
            <person name="Dong L."/>
            <person name="Ji J."/>
            <person name="Chen P."/>
            <person name="Wu S."/>
            <person name="Liu J."/>
            <person name="Xiao Y."/>
            <person name="Bu D."/>
            <person name="Tan J."/>
            <person name="Yang L."/>
            <person name="Ye C."/>
            <person name="Zhang J."/>
            <person name="Xu J."/>
            <person name="Zhou Y."/>
            <person name="Yu Y."/>
            <person name="Zhang B."/>
            <person name="Zhuang S."/>
            <person name="Wei H."/>
            <person name="Liu B."/>
            <person name="Lei M."/>
            <person name="Yu H."/>
            <person name="Li Y."/>
            <person name="Xu H."/>
            <person name="Wei S."/>
            <person name="He X."/>
            <person name="Fang L."/>
            <person name="Zhang Z."/>
            <person name="Zhang Y."/>
            <person name="Huang X."/>
            <person name="Su Z."/>
            <person name="Tong W."/>
            <person name="Li J."/>
            <person name="Tong Z."/>
            <person name="Li S."/>
            <person name="Ye J."/>
            <person name="Wang L."/>
            <person name="Fang L."/>
            <person name="Lei T."/>
            <person name="Chen C."/>
            <person name="Chen H."/>
            <person name="Xu Z."/>
            <person name="Li H."/>
            <person name="Huang H."/>
            <person name="Zhang F."/>
            <person name="Xu H."/>
            <person name="Li N."/>
            <person name="Zhao C."/>
            <person name="Li S."/>
            <person name="Dong L."/>
            <person name="Huang Y."/>
            <person name="Li L."/>
            <person name="Xi Y."/>
            <person name="Qi Q."/>
            <person name="Li W."/>
            <person name="Zhang B."/>
            <person name="Hu W."/>
            <person name="Zhang Y."/>
            <person name="Tian X."/>
            <person name="Jiao Y."/>
            <person name="Liang X."/>
            <person name="Jin J."/>
            <person name="Gao L."/>
            <person name="Zheng W."/>
            <person name="Hao B."/>
            <person name="Liu S."/>
            <person name="Wang W."/>
            <person name="Yuan L."/>
            <person name="Cao M."/>
            <person name="McDermott J."/>
            <person name="Samudrala R."/>
            <person name="Wang J."/>
            <person name="Wong G.K."/>
            <person name="Yang H."/>
        </authorList>
    </citation>
    <scope>NUCLEOTIDE SEQUENCE [LARGE SCALE GENOMIC DNA]</scope>
</reference>
<dbReference type="Proteomes" id="UP000007752">
    <property type="component" value="Chromosome 7"/>
</dbReference>
<dbReference type="AlphaFoldDB" id="A0A0P0X6A7"/>
<feature type="compositionally biased region" description="Low complexity" evidence="1">
    <location>
        <begin position="68"/>
        <end position="85"/>
    </location>
</feature>
<dbReference type="Proteomes" id="UP000059680">
    <property type="component" value="Chromosome 7"/>
</dbReference>
<reference evidence="3" key="3">
    <citation type="submission" date="2008-12" db="EMBL/GenBank/DDBJ databases">
        <title>Improved gene annotation of the rice (Oryza sativa) genomes.</title>
        <authorList>
            <person name="Wang J."/>
            <person name="Li R."/>
            <person name="Fan W."/>
            <person name="Huang Q."/>
            <person name="Zhang J."/>
            <person name="Zhou Y."/>
            <person name="Hu Y."/>
            <person name="Zi S."/>
            <person name="Li J."/>
            <person name="Ni P."/>
            <person name="Zheng H."/>
            <person name="Zhang Y."/>
            <person name="Zhao M."/>
            <person name="Hao Q."/>
            <person name="McDermott J."/>
            <person name="Samudrala R."/>
            <person name="Kristiansen K."/>
            <person name="Wong G.K.-S."/>
        </authorList>
    </citation>
    <scope>NUCLEOTIDE SEQUENCE</scope>
</reference>
<evidence type="ECO:0000256" key="1">
    <source>
        <dbReference type="SAM" id="MobiDB-lite"/>
    </source>
</evidence>